<dbReference type="AlphaFoldDB" id="A0A5J4NDG4"/>
<keyword evidence="3" id="KW-1185">Reference proteome</keyword>
<feature type="transmembrane region" description="Helical" evidence="1">
    <location>
        <begin position="21"/>
        <end position="37"/>
    </location>
</feature>
<accession>A0A5J4NDG4</accession>
<feature type="transmembrane region" description="Helical" evidence="1">
    <location>
        <begin position="401"/>
        <end position="422"/>
    </location>
</feature>
<protein>
    <submittedName>
        <fullName evidence="2">Uncharacterized protein</fullName>
    </submittedName>
</protein>
<dbReference type="Proteomes" id="UP000324629">
    <property type="component" value="Unassembled WGS sequence"/>
</dbReference>
<reference evidence="2 3" key="1">
    <citation type="journal article" date="2019" name="Gigascience">
        <title>Whole-genome sequence of the oriental lung fluke Paragonimus westermani.</title>
        <authorList>
            <person name="Oey H."/>
            <person name="Zakrzewski M."/>
            <person name="Narain K."/>
            <person name="Devi K.R."/>
            <person name="Agatsuma T."/>
            <person name="Nawaratna S."/>
            <person name="Gobert G.N."/>
            <person name="Jones M.K."/>
            <person name="Ragan M.A."/>
            <person name="McManus D.P."/>
            <person name="Krause L."/>
        </authorList>
    </citation>
    <scope>NUCLEOTIDE SEQUENCE [LARGE SCALE GENOMIC DNA]</scope>
    <source>
        <strain evidence="2 3">IND2009</strain>
    </source>
</reference>
<keyword evidence="1" id="KW-1133">Transmembrane helix</keyword>
<keyword evidence="1" id="KW-0472">Membrane</keyword>
<sequence length="454" mass="52283">YTKMEQLENTLTFRHIKRWSFMLMFLFTIKSGIQWMLSKTHPCLSLFHDGYVDWNDKWRPTNCMTYEYYPRGVLDCANVTEMNLFFLGDATLYPLFHRAVSSLGDLENMQVGSSSNPVHFHRERLHLASFNYSGSISVYWRHILKLLQFLWTAVLNATCFFHQTELNDSAFHMLSHWKNSEKFTTEWVSAKFRNSSENPCFKIHPSTVVIGLGKESSLTEWDPISDREHFVISFKKLAEISGSTNHVPFIWMLQDSVYELPLPEHYRRVTNQVVDAYNKLAVEILTDHLNLIVMGVNRLIAQQFSAPAYPFYCMNPGNIRTYVCILYIVHAAFTTIYSKSELICGALSTFLGCDTTLPEAFHVSDKALYETVQLLWNFHCNEAVRTEATTCCRTVPPVSTAQARTFLLIGLCFITTAICFLLKKFRRSGTCNSSSYRLISVARISLEVVVSRTI</sequence>
<organism evidence="2 3">
    <name type="scientific">Paragonimus westermani</name>
    <dbReference type="NCBI Taxonomy" id="34504"/>
    <lineage>
        <taxon>Eukaryota</taxon>
        <taxon>Metazoa</taxon>
        <taxon>Spiralia</taxon>
        <taxon>Lophotrochozoa</taxon>
        <taxon>Platyhelminthes</taxon>
        <taxon>Trematoda</taxon>
        <taxon>Digenea</taxon>
        <taxon>Plagiorchiida</taxon>
        <taxon>Troglotremata</taxon>
        <taxon>Troglotrematidae</taxon>
        <taxon>Paragonimus</taxon>
    </lineage>
</organism>
<keyword evidence="1" id="KW-0812">Transmembrane</keyword>
<comment type="caution">
    <text evidence="2">The sequence shown here is derived from an EMBL/GenBank/DDBJ whole genome shotgun (WGS) entry which is preliminary data.</text>
</comment>
<evidence type="ECO:0000313" key="3">
    <source>
        <dbReference type="Proteomes" id="UP000324629"/>
    </source>
</evidence>
<dbReference type="EMBL" id="QNGE01004064">
    <property type="protein sequence ID" value="KAA3673268.1"/>
    <property type="molecule type" value="Genomic_DNA"/>
</dbReference>
<feature type="non-terminal residue" evidence="2">
    <location>
        <position position="1"/>
    </location>
</feature>
<evidence type="ECO:0000256" key="1">
    <source>
        <dbReference type="SAM" id="Phobius"/>
    </source>
</evidence>
<name>A0A5J4NDG4_9TREM</name>
<gene>
    <name evidence="2" type="ORF">DEA37_0008748</name>
</gene>
<evidence type="ECO:0000313" key="2">
    <source>
        <dbReference type="EMBL" id="KAA3673268.1"/>
    </source>
</evidence>
<proteinExistence type="predicted"/>